<gene>
    <name evidence="1" type="ORF">COT97_01080</name>
</gene>
<comment type="caution">
    <text evidence="1">The sequence shown here is derived from an EMBL/GenBank/DDBJ whole genome shotgun (WGS) entry which is preliminary data.</text>
</comment>
<evidence type="ECO:0000313" key="1">
    <source>
        <dbReference type="EMBL" id="PIR94522.1"/>
    </source>
</evidence>
<dbReference type="EMBL" id="PFAP01000004">
    <property type="protein sequence ID" value="PIR94522.1"/>
    <property type="molecule type" value="Genomic_DNA"/>
</dbReference>
<reference evidence="2" key="1">
    <citation type="submission" date="2017-09" db="EMBL/GenBank/DDBJ databases">
        <title>Depth-based differentiation of microbial function through sediment-hosted aquifers and enrichment of novel symbionts in the deep terrestrial subsurface.</title>
        <authorList>
            <person name="Probst A.J."/>
            <person name="Ladd B."/>
            <person name="Jarett J.K."/>
            <person name="Geller-Mcgrath D.E."/>
            <person name="Sieber C.M.K."/>
            <person name="Emerson J.B."/>
            <person name="Anantharaman K."/>
            <person name="Thomas B.C."/>
            <person name="Malmstrom R."/>
            <person name="Stieglmeier M."/>
            <person name="Klingl A."/>
            <person name="Woyke T."/>
            <person name="Ryan C.M."/>
            <person name="Banfield J.F."/>
        </authorList>
    </citation>
    <scope>NUCLEOTIDE SEQUENCE [LARGE SCALE GENOMIC DNA]</scope>
</reference>
<evidence type="ECO:0000313" key="2">
    <source>
        <dbReference type="Proteomes" id="UP000229901"/>
    </source>
</evidence>
<dbReference type="AlphaFoldDB" id="A0A2H0V631"/>
<accession>A0A2H0V631</accession>
<name>A0A2H0V631_9BACT</name>
<sequence length="198" mass="22624">MYGVLIAFILVGLYVAHVISSRQRKLRQAEQDHLAAVEQERLQREIERQRVENSQNQARAQFQAAEPREMIDVVEDLVALVGIPEENVRMLSAFMIIVSAIYQAGYQDGGQGVDARVIDFHALNILRPADRKNQALTQEDMTILRYINELYHLGYFDACNRQQNRALVLAKSVQIDIRNVVELSQRFNHLELHQGNGG</sequence>
<dbReference type="Proteomes" id="UP000229901">
    <property type="component" value="Unassembled WGS sequence"/>
</dbReference>
<protein>
    <submittedName>
        <fullName evidence="1">Uncharacterized protein</fullName>
    </submittedName>
</protein>
<proteinExistence type="predicted"/>
<organism evidence="1 2">
    <name type="scientific">Candidatus Falkowbacteria bacterium CG10_big_fil_rev_8_21_14_0_10_39_11</name>
    <dbReference type="NCBI Taxonomy" id="1974565"/>
    <lineage>
        <taxon>Bacteria</taxon>
        <taxon>Candidatus Falkowiibacteriota</taxon>
    </lineage>
</organism>